<dbReference type="GO" id="GO:0005737">
    <property type="term" value="C:cytoplasm"/>
    <property type="evidence" value="ECO:0007669"/>
    <property type="project" value="UniProtKB-SubCell"/>
</dbReference>
<dbReference type="SUPFAM" id="SSF53671">
    <property type="entry name" value="Aspartate/ornithine carbamoyltransferase"/>
    <property type="match status" value="1"/>
</dbReference>
<comment type="caution">
    <text evidence="9">The sequence shown here is derived from an EMBL/GenBank/DDBJ whole genome shotgun (WGS) entry which is preliminary data.</text>
</comment>
<dbReference type="GO" id="GO:0042450">
    <property type="term" value="P:L-arginine biosynthetic process via ornithine"/>
    <property type="evidence" value="ECO:0007669"/>
    <property type="project" value="UniProtKB-UniRule"/>
</dbReference>
<dbReference type="Proteomes" id="UP000655830">
    <property type="component" value="Unassembled WGS sequence"/>
</dbReference>
<feature type="binding site" evidence="5">
    <location>
        <begin position="233"/>
        <end position="234"/>
    </location>
    <ligand>
        <name>L-ornithine</name>
        <dbReference type="ChEBI" id="CHEBI:46911"/>
    </ligand>
</feature>
<dbReference type="NCBIfam" id="NF001986">
    <property type="entry name" value="PRK00779.1"/>
    <property type="match status" value="1"/>
</dbReference>
<comment type="catalytic activity">
    <reaction evidence="4 5">
        <text>carbamoyl phosphate + L-ornithine = L-citrulline + phosphate + H(+)</text>
        <dbReference type="Rhea" id="RHEA:19513"/>
        <dbReference type="ChEBI" id="CHEBI:15378"/>
        <dbReference type="ChEBI" id="CHEBI:43474"/>
        <dbReference type="ChEBI" id="CHEBI:46911"/>
        <dbReference type="ChEBI" id="CHEBI:57743"/>
        <dbReference type="ChEBI" id="CHEBI:58228"/>
        <dbReference type="EC" id="2.1.3.3"/>
    </reaction>
</comment>
<dbReference type="InterPro" id="IPR036901">
    <property type="entry name" value="Asp/Orn_carbamoylTrfase_sf"/>
</dbReference>
<gene>
    <name evidence="9" type="primary">argF</name>
    <name evidence="9" type="ORF">H8718_07380</name>
</gene>
<dbReference type="NCBIfam" id="TIGR00658">
    <property type="entry name" value="orni_carb_tr"/>
    <property type="match status" value="1"/>
</dbReference>
<reference evidence="9" key="1">
    <citation type="submission" date="2020-08" db="EMBL/GenBank/DDBJ databases">
        <title>Genome public.</title>
        <authorList>
            <person name="Liu C."/>
            <person name="Sun Q."/>
        </authorList>
    </citation>
    <scope>NUCLEOTIDE SEQUENCE</scope>
    <source>
        <strain evidence="9">NSJ-12</strain>
    </source>
</reference>
<feature type="domain" description="Aspartate/ornithine carbamoyltransferase carbamoyl-P binding" evidence="8">
    <location>
        <begin position="7"/>
        <end position="147"/>
    </location>
</feature>
<feature type="binding site" evidence="5">
    <location>
        <begin position="56"/>
        <end position="59"/>
    </location>
    <ligand>
        <name>carbamoyl phosphate</name>
        <dbReference type="ChEBI" id="CHEBI:58228"/>
    </ligand>
</feature>
<dbReference type="InterPro" id="IPR002292">
    <property type="entry name" value="Orn/put_carbamltrans"/>
</dbReference>
<evidence type="ECO:0000256" key="6">
    <source>
        <dbReference type="NCBIfam" id="TIGR00658"/>
    </source>
</evidence>
<dbReference type="PROSITE" id="PS00097">
    <property type="entry name" value="CARBAMOYLTRANSFERASE"/>
    <property type="match status" value="1"/>
</dbReference>
<feature type="binding site" evidence="5">
    <location>
        <begin position="134"/>
        <end position="137"/>
    </location>
    <ligand>
        <name>carbamoyl phosphate</name>
        <dbReference type="ChEBI" id="CHEBI:58228"/>
    </ligand>
</feature>
<evidence type="ECO:0000256" key="2">
    <source>
        <dbReference type="ARBA" id="ARBA00007805"/>
    </source>
</evidence>
<dbReference type="AlphaFoldDB" id="A0A926EGU1"/>
<dbReference type="InterPro" id="IPR006131">
    <property type="entry name" value="Asp_carbamoyltransf_Asp/Orn-bd"/>
</dbReference>
<comment type="subcellular location">
    <subcellularLocation>
        <location evidence="5">Cytoplasm</location>
    </subcellularLocation>
</comment>
<dbReference type="HAMAP" id="MF_01109">
    <property type="entry name" value="OTCase"/>
    <property type="match status" value="1"/>
</dbReference>
<feature type="binding site" evidence="5">
    <location>
        <position position="166"/>
    </location>
    <ligand>
        <name>L-ornithine</name>
        <dbReference type="ChEBI" id="CHEBI:46911"/>
    </ligand>
</feature>
<evidence type="ECO:0000256" key="3">
    <source>
        <dbReference type="ARBA" id="ARBA00022679"/>
    </source>
</evidence>
<dbReference type="PANTHER" id="PTHR45753:SF2">
    <property type="entry name" value="ORNITHINE CARBAMOYLTRANSFERASE"/>
    <property type="match status" value="1"/>
</dbReference>
<feature type="binding site" evidence="5">
    <location>
        <position position="298"/>
    </location>
    <ligand>
        <name>carbamoyl phosphate</name>
        <dbReference type="ChEBI" id="CHEBI:58228"/>
    </ligand>
</feature>
<protein>
    <recommendedName>
        <fullName evidence="5 6">Ornithine carbamoyltransferase</fullName>
        <shortName evidence="5">OTCase</shortName>
        <ecNumber evidence="5 6">2.1.3.3</ecNumber>
    </recommendedName>
</protein>
<evidence type="ECO:0000259" key="8">
    <source>
        <dbReference type="Pfam" id="PF02729"/>
    </source>
</evidence>
<feature type="domain" description="Aspartate/ornithine carbamoyltransferase Asp/Orn-binding" evidence="7">
    <location>
        <begin position="153"/>
        <end position="308"/>
    </location>
</feature>
<dbReference type="Pfam" id="PF02729">
    <property type="entry name" value="OTCace_N"/>
    <property type="match status" value="1"/>
</dbReference>
<dbReference type="RefSeq" id="WP_177669640.1">
    <property type="nucleotide sequence ID" value="NZ_JACRSY010000009.1"/>
</dbReference>
<keyword evidence="5" id="KW-0963">Cytoplasm</keyword>
<keyword evidence="3 5" id="KW-0808">Transferase</keyword>
<dbReference type="EC" id="2.1.3.3" evidence="5 6"/>
<evidence type="ECO:0000256" key="4">
    <source>
        <dbReference type="ARBA" id="ARBA00048772"/>
    </source>
</evidence>
<dbReference type="GO" id="GO:0004585">
    <property type="term" value="F:ornithine carbamoyltransferase activity"/>
    <property type="evidence" value="ECO:0007669"/>
    <property type="project" value="UniProtKB-UniRule"/>
</dbReference>
<evidence type="ECO:0000256" key="1">
    <source>
        <dbReference type="ARBA" id="ARBA00003822"/>
    </source>
</evidence>
<dbReference type="InterPro" id="IPR006130">
    <property type="entry name" value="Asp/Orn_carbamoylTrfase"/>
</dbReference>
<evidence type="ECO:0000313" key="9">
    <source>
        <dbReference type="EMBL" id="MBC8579346.1"/>
    </source>
</evidence>
<dbReference type="Pfam" id="PF00185">
    <property type="entry name" value="OTCace"/>
    <property type="match status" value="1"/>
</dbReference>
<feature type="binding site" evidence="5">
    <location>
        <position position="229"/>
    </location>
    <ligand>
        <name>L-ornithine</name>
        <dbReference type="ChEBI" id="CHEBI:46911"/>
    </ligand>
</feature>
<dbReference type="PRINTS" id="PR00102">
    <property type="entry name" value="OTCASE"/>
</dbReference>
<accession>A0A926EGU1</accession>
<dbReference type="PANTHER" id="PTHR45753">
    <property type="entry name" value="ORNITHINE CARBAMOYLTRANSFERASE, MITOCHONDRIAL"/>
    <property type="match status" value="1"/>
</dbReference>
<dbReference type="InterPro" id="IPR006132">
    <property type="entry name" value="Asp/Orn_carbamoyltranf_P-bd"/>
</dbReference>
<keyword evidence="10" id="KW-1185">Reference proteome</keyword>
<feature type="binding site" evidence="5">
    <location>
        <position position="107"/>
    </location>
    <ligand>
        <name>carbamoyl phosphate</name>
        <dbReference type="ChEBI" id="CHEBI:58228"/>
    </ligand>
</feature>
<feature type="binding site" evidence="5">
    <location>
        <begin position="270"/>
        <end position="271"/>
    </location>
    <ligand>
        <name>carbamoyl phosphate</name>
        <dbReference type="ChEBI" id="CHEBI:58228"/>
    </ligand>
</feature>
<evidence type="ECO:0000259" key="7">
    <source>
        <dbReference type="Pfam" id="PF00185"/>
    </source>
</evidence>
<comment type="function">
    <text evidence="1">Reversibly catalyzes the transfer of the carbamoyl group from carbamoyl phosphate (CP) to the N(epsilon) atom of ornithine (ORN) to produce L-citrulline.</text>
</comment>
<evidence type="ECO:0000256" key="5">
    <source>
        <dbReference type="HAMAP-Rule" id="MF_01109"/>
    </source>
</evidence>
<feature type="binding site" evidence="5">
    <location>
        <position position="83"/>
    </location>
    <ligand>
        <name>carbamoyl phosphate</name>
        <dbReference type="ChEBI" id="CHEBI:58228"/>
    </ligand>
</feature>
<organism evidence="9 10">
    <name type="scientific">Zhenhengia yiwuensis</name>
    <dbReference type="NCBI Taxonomy" id="2763666"/>
    <lineage>
        <taxon>Bacteria</taxon>
        <taxon>Bacillati</taxon>
        <taxon>Bacillota</taxon>
        <taxon>Clostridia</taxon>
        <taxon>Lachnospirales</taxon>
        <taxon>Lachnospiraceae</taxon>
        <taxon>Zhenhengia</taxon>
    </lineage>
</organism>
<dbReference type="EMBL" id="JACRSY010000009">
    <property type="protein sequence ID" value="MBC8579346.1"/>
    <property type="molecule type" value="Genomic_DNA"/>
</dbReference>
<dbReference type="GO" id="GO:0019240">
    <property type="term" value="P:citrulline biosynthetic process"/>
    <property type="evidence" value="ECO:0007669"/>
    <property type="project" value="TreeGrafter"/>
</dbReference>
<proteinExistence type="inferred from homology"/>
<dbReference type="Gene3D" id="3.40.50.1370">
    <property type="entry name" value="Aspartate/ornithine carbamoyltransferase"/>
    <property type="match status" value="2"/>
</dbReference>
<name>A0A926EGU1_9FIRM</name>
<dbReference type="PRINTS" id="PR00100">
    <property type="entry name" value="AOTCASE"/>
</dbReference>
<evidence type="ECO:0000313" key="10">
    <source>
        <dbReference type="Proteomes" id="UP000655830"/>
    </source>
</evidence>
<comment type="similarity">
    <text evidence="2 5">Belongs to the aspartate/ornithine carbamoyltransferase superfamily. OTCase family.</text>
</comment>
<dbReference type="FunFam" id="3.40.50.1370:FF:000008">
    <property type="entry name" value="Ornithine carbamoyltransferase"/>
    <property type="match status" value="1"/>
</dbReference>
<dbReference type="InterPro" id="IPR024904">
    <property type="entry name" value="OTCase_ArgI"/>
</dbReference>
<dbReference type="GO" id="GO:0016597">
    <property type="term" value="F:amino acid binding"/>
    <property type="evidence" value="ECO:0007669"/>
    <property type="project" value="InterPro"/>
</dbReference>
<sequence>MYGLKGKSFLTLHDYSSQQINYLLELAKELKMKKRMGIKGNLLEGKNVALIFEKPSTRTRCAFTVACVDEGAHPEYLGKNDIQLGYKESVADTARVLGRMFDAIEFRGFSQDTVEKLALYSGVPVYNGLTDLYHPTQILADLLTVKEHLGSLKGKKFAYIGDGRNNMANSLMIGCCKMGLHMVIVAPRTLWPDQGLIETCKAYAKEGGGSLIVTDEVNAVEGAHVLYTDVWCSMGEEEKAKERISLLKPYQVNEELIQLTNNPDMIFMHCLPAVKGNEVTEEVFEANYSVVFDQAENRMHTIKAVMVATLS</sequence>